<dbReference type="EMBL" id="JAACJL010000057">
    <property type="protein sequence ID" value="KAF4612327.1"/>
    <property type="molecule type" value="Genomic_DNA"/>
</dbReference>
<keyword evidence="2 3" id="KW-0539">Nucleus</keyword>
<dbReference type="InterPro" id="IPR051356">
    <property type="entry name" value="SOX/SOX-like_TF"/>
</dbReference>
<evidence type="ECO:0000256" key="2">
    <source>
        <dbReference type="ARBA" id="ARBA00023242"/>
    </source>
</evidence>
<dbReference type="GO" id="GO:0005634">
    <property type="term" value="C:nucleus"/>
    <property type="evidence" value="ECO:0007669"/>
    <property type="project" value="UniProtKB-UniRule"/>
</dbReference>
<dbReference type="Gene3D" id="1.10.30.10">
    <property type="entry name" value="High mobility group box domain"/>
    <property type="match status" value="1"/>
</dbReference>
<dbReference type="AlphaFoldDB" id="A0A8H4VJV6"/>
<sequence>MPATRVAAAARRRKSSHALFMPAQPGTYGVSTPTRAFTFAPNVTPISYGDSDLEDALLSNPDGQASVSRLFPPSETPAPPPTRKRCPPGKRPSQGYIPRPPNAFMLFRADFVRQKHVPGTIETSHTSLSKIIGTCWKQLPLEEKHIWEVKAKQAKAQHKLQFPDYRFRPVHNKNKNKDAQDQKRDMKKMPVNNEDERRCEEVAQLLLEGKKGEDLAKAIRALDRARSMEKEQLREQGDFELEDLTMPMSMTMPAPMQIPIQSNPQLPYPIANHTFAYPRRPSSVPLPNEWFATHAPINNVALPPFATFLSRPDSPVHSISRYTQANSAFEQFTNNPASFPQYTPANAEFPTTLFAPTPQAAQTQFSAFFNPQMQITPRSSLGHRRASSAQPLLMGRHSWLFDMPPPGLGGSDDTTQLPLPNFSTFDLAATMGNDNAAGLMERDPSPLPEVQSGLFGDFSFGGSSSSAPSSTSRNSVSSASEVEAVPPHQQLSKLDTSIPPWLSSLTDASSATPSSTGSSSSSSAGSPVPSVTDVLPEMTTMDMHSVAATPAHTDAEENFSMSSYMNLDGLYAPDAMEGMFDEAVGAGGGMGYEMYAGYEDPVVYSRKRSSQSQALFEMASA</sequence>
<evidence type="ECO:0000313" key="7">
    <source>
        <dbReference type="Proteomes" id="UP000521872"/>
    </source>
</evidence>
<reference evidence="6 7" key="1">
    <citation type="submission" date="2019-12" db="EMBL/GenBank/DDBJ databases">
        <authorList>
            <person name="Floudas D."/>
            <person name="Bentzer J."/>
            <person name="Ahren D."/>
            <person name="Johansson T."/>
            <person name="Persson P."/>
            <person name="Tunlid A."/>
        </authorList>
    </citation>
    <scope>NUCLEOTIDE SEQUENCE [LARGE SCALE GENOMIC DNA]</scope>
    <source>
        <strain evidence="6 7">CBS 102.39</strain>
    </source>
</reference>
<feature type="DNA-binding region" description="HMG box" evidence="3">
    <location>
        <begin position="97"/>
        <end position="166"/>
    </location>
</feature>
<dbReference type="Proteomes" id="UP000521872">
    <property type="component" value="Unassembled WGS sequence"/>
</dbReference>
<accession>A0A8H4VJV6</accession>
<protein>
    <recommendedName>
        <fullName evidence="5">HMG box domain-containing protein</fullName>
    </recommendedName>
</protein>
<feature type="region of interest" description="Disordered" evidence="4">
    <location>
        <begin position="61"/>
        <end position="98"/>
    </location>
</feature>
<feature type="region of interest" description="Disordered" evidence="4">
    <location>
        <begin position="169"/>
        <end position="195"/>
    </location>
</feature>
<evidence type="ECO:0000313" key="6">
    <source>
        <dbReference type="EMBL" id="KAF4612327.1"/>
    </source>
</evidence>
<dbReference type="GO" id="GO:0000978">
    <property type="term" value="F:RNA polymerase II cis-regulatory region sequence-specific DNA binding"/>
    <property type="evidence" value="ECO:0007669"/>
    <property type="project" value="TreeGrafter"/>
</dbReference>
<dbReference type="GO" id="GO:0000981">
    <property type="term" value="F:DNA-binding transcription factor activity, RNA polymerase II-specific"/>
    <property type="evidence" value="ECO:0007669"/>
    <property type="project" value="TreeGrafter"/>
</dbReference>
<dbReference type="PROSITE" id="PS50118">
    <property type="entry name" value="HMG_BOX_2"/>
    <property type="match status" value="1"/>
</dbReference>
<dbReference type="SMART" id="SM00398">
    <property type="entry name" value="HMG"/>
    <property type="match status" value="1"/>
</dbReference>
<dbReference type="Pfam" id="PF00505">
    <property type="entry name" value="HMG_box"/>
    <property type="match status" value="1"/>
</dbReference>
<evidence type="ECO:0000259" key="5">
    <source>
        <dbReference type="PROSITE" id="PS50118"/>
    </source>
</evidence>
<organism evidence="6 7">
    <name type="scientific">Agrocybe pediades</name>
    <dbReference type="NCBI Taxonomy" id="84607"/>
    <lineage>
        <taxon>Eukaryota</taxon>
        <taxon>Fungi</taxon>
        <taxon>Dikarya</taxon>
        <taxon>Basidiomycota</taxon>
        <taxon>Agaricomycotina</taxon>
        <taxon>Agaricomycetes</taxon>
        <taxon>Agaricomycetidae</taxon>
        <taxon>Agaricales</taxon>
        <taxon>Agaricineae</taxon>
        <taxon>Strophariaceae</taxon>
        <taxon>Agrocybe</taxon>
    </lineage>
</organism>
<proteinExistence type="predicted"/>
<keyword evidence="1 3" id="KW-0238">DNA-binding</keyword>
<dbReference type="PANTHER" id="PTHR45789">
    <property type="entry name" value="FI18025P1"/>
    <property type="match status" value="1"/>
</dbReference>
<name>A0A8H4VJV6_9AGAR</name>
<comment type="caution">
    <text evidence="6">The sequence shown here is derived from an EMBL/GenBank/DDBJ whole genome shotgun (WGS) entry which is preliminary data.</text>
</comment>
<keyword evidence="7" id="KW-1185">Reference proteome</keyword>
<evidence type="ECO:0000256" key="4">
    <source>
        <dbReference type="SAM" id="MobiDB-lite"/>
    </source>
</evidence>
<feature type="domain" description="HMG box" evidence="5">
    <location>
        <begin position="97"/>
        <end position="166"/>
    </location>
</feature>
<dbReference type="PANTHER" id="PTHR45789:SF2">
    <property type="entry name" value="FI18025P1"/>
    <property type="match status" value="1"/>
</dbReference>
<dbReference type="InterPro" id="IPR036910">
    <property type="entry name" value="HMG_box_dom_sf"/>
</dbReference>
<feature type="compositionally biased region" description="Basic and acidic residues" evidence="4">
    <location>
        <begin position="175"/>
        <end position="195"/>
    </location>
</feature>
<gene>
    <name evidence="6" type="ORF">D9613_004624</name>
</gene>
<feature type="compositionally biased region" description="Low complexity" evidence="4">
    <location>
        <begin position="452"/>
        <end position="480"/>
    </location>
</feature>
<dbReference type="CDD" id="cd01389">
    <property type="entry name" value="HMG-box_ROX1-like"/>
    <property type="match status" value="1"/>
</dbReference>
<dbReference type="InterPro" id="IPR009071">
    <property type="entry name" value="HMG_box_dom"/>
</dbReference>
<feature type="region of interest" description="Disordered" evidence="4">
    <location>
        <begin position="436"/>
        <end position="533"/>
    </location>
</feature>
<feature type="compositionally biased region" description="Low complexity" evidence="4">
    <location>
        <begin position="502"/>
        <end position="531"/>
    </location>
</feature>
<evidence type="ECO:0000256" key="1">
    <source>
        <dbReference type="ARBA" id="ARBA00023125"/>
    </source>
</evidence>
<evidence type="ECO:0000256" key="3">
    <source>
        <dbReference type="PROSITE-ProRule" id="PRU00267"/>
    </source>
</evidence>
<dbReference type="SUPFAM" id="SSF47095">
    <property type="entry name" value="HMG-box"/>
    <property type="match status" value="1"/>
</dbReference>